<reference evidence="2 3" key="1">
    <citation type="submission" date="2016-05" db="EMBL/GenBank/DDBJ databases">
        <title>Comparative analysis of secretome profiles of manganese(II)-oxidizing ascomycete fungi.</title>
        <authorList>
            <consortium name="DOE Joint Genome Institute"/>
            <person name="Zeiner C.A."/>
            <person name="Purvine S.O."/>
            <person name="Zink E.M."/>
            <person name="Wu S."/>
            <person name="Pasa-Tolic L."/>
            <person name="Chaput D.L."/>
            <person name="Haridas S."/>
            <person name="Grigoriev I.V."/>
            <person name="Santelli C.M."/>
            <person name="Hansel C.M."/>
        </authorList>
    </citation>
    <scope>NUCLEOTIDE SEQUENCE [LARGE SCALE GENOMIC DNA]</scope>
    <source>
        <strain evidence="2 3">SRC1lrK2f</strain>
    </source>
</reference>
<evidence type="ECO:0000259" key="1">
    <source>
        <dbReference type="Pfam" id="PF06985"/>
    </source>
</evidence>
<protein>
    <submittedName>
        <fullName evidence="2">HET-domain-containing protein</fullName>
    </submittedName>
</protein>
<dbReference type="PANTHER" id="PTHR33112">
    <property type="entry name" value="DOMAIN PROTEIN, PUTATIVE-RELATED"/>
    <property type="match status" value="1"/>
</dbReference>
<dbReference type="AlphaFoldDB" id="A0A177D6F7"/>
<gene>
    <name evidence="2" type="ORF">CC77DRAFT_555525</name>
</gene>
<dbReference type="EMBL" id="KV441498">
    <property type="protein sequence ID" value="OAG14702.1"/>
    <property type="molecule type" value="Genomic_DNA"/>
</dbReference>
<dbReference type="PANTHER" id="PTHR33112:SF16">
    <property type="entry name" value="HETEROKARYON INCOMPATIBILITY DOMAIN-CONTAINING PROTEIN"/>
    <property type="match status" value="1"/>
</dbReference>
<dbReference type="InterPro" id="IPR010730">
    <property type="entry name" value="HET"/>
</dbReference>
<dbReference type="KEGG" id="aalt:CC77DRAFT_555525"/>
<evidence type="ECO:0000313" key="3">
    <source>
        <dbReference type="Proteomes" id="UP000077248"/>
    </source>
</evidence>
<dbReference type="GeneID" id="29117754"/>
<keyword evidence="3" id="KW-1185">Reference proteome</keyword>
<sequence>MMLCEVCSRMFSSGAKGGNHHTSLASFTKAAAEGCYICAPWLKYAMKETGPLEDCLDPRGSYRRSGHYHTSSGTLLLKSSGCGSLEMKMFIKKGGKDLCWSRKFIIAPQAVLPVRTNVYDRGSVLPMNECLPAAQEWMRSCLDKHEQCTKHTQPHTYPTRLLELGGHNCRLILPQDHRSLGPYAALSYCWGPNPSFIRLTADNLQEFRMGLPYTSLPIAFQEAVDILKGLDIRYLWIDALCIIQSGLGSSEDWQFECGRMQEVYSNCIINLSLAQAAHPNQSCLGGYTLDSTLPFEVETVHEGHKHGSVVTGEYTVVSGDYFREALHKQPIGSRAWVMQERLLATRVLSIGHGELFWDCQQVPHASESLPYGFRFCSDIQRNFLKTILDLSIPFIPNTPEDEDLGKTWSKLLEEYTTCKLTYPETDKLAGISAIATRIGYAMNDKYLSGHFLRTLPGSLYWRARRSVLSSSHVEKRAQKRLLKSSGQVVDDEWIITPSWSWASMDGQLEIPVIGDNGTMWPLSIATMDGYRFSAVGQRGPEAQVENKLLLTIRAWCRVFEWRTDLPNGYGDILFISRNLAFQMDDLQDSPKDGSQCLLAVLVHSYSLVAGLLLSEIDFNGEKVYERMGHFRWFGAVGFDDESWKTIFTDGERPITLC</sequence>
<organism evidence="2 3">
    <name type="scientific">Alternaria alternata</name>
    <name type="common">Alternaria rot fungus</name>
    <name type="synonym">Torula alternata</name>
    <dbReference type="NCBI Taxonomy" id="5599"/>
    <lineage>
        <taxon>Eukaryota</taxon>
        <taxon>Fungi</taxon>
        <taxon>Dikarya</taxon>
        <taxon>Ascomycota</taxon>
        <taxon>Pezizomycotina</taxon>
        <taxon>Dothideomycetes</taxon>
        <taxon>Pleosporomycetidae</taxon>
        <taxon>Pleosporales</taxon>
        <taxon>Pleosporineae</taxon>
        <taxon>Pleosporaceae</taxon>
        <taxon>Alternaria</taxon>
        <taxon>Alternaria sect. Alternaria</taxon>
        <taxon>Alternaria alternata complex</taxon>
    </lineage>
</organism>
<dbReference type="STRING" id="5599.A0A177D6F7"/>
<name>A0A177D6F7_ALTAL</name>
<proteinExistence type="predicted"/>
<dbReference type="VEuPathDB" id="FungiDB:CC77DRAFT_555525"/>
<dbReference type="Pfam" id="PF06985">
    <property type="entry name" value="HET"/>
    <property type="match status" value="1"/>
</dbReference>
<dbReference type="Proteomes" id="UP000077248">
    <property type="component" value="Unassembled WGS sequence"/>
</dbReference>
<dbReference type="RefSeq" id="XP_018380123.1">
    <property type="nucleotide sequence ID" value="XM_018532160.1"/>
</dbReference>
<feature type="domain" description="Heterokaryon incompatibility" evidence="1">
    <location>
        <begin position="183"/>
        <end position="340"/>
    </location>
</feature>
<dbReference type="OMA" id="GELFWDC"/>
<accession>A0A177D6F7</accession>
<evidence type="ECO:0000313" key="2">
    <source>
        <dbReference type="EMBL" id="OAG14702.1"/>
    </source>
</evidence>